<feature type="domain" description="ABC transmembrane type-1" evidence="12">
    <location>
        <begin position="167"/>
        <end position="440"/>
    </location>
</feature>
<feature type="transmembrane region" description="Helical" evidence="10">
    <location>
        <begin position="294"/>
        <end position="318"/>
    </location>
</feature>
<dbReference type="PROSITE" id="PS50893">
    <property type="entry name" value="ABC_TRANSPORTER_2"/>
    <property type="match status" value="2"/>
</dbReference>
<dbReference type="CDD" id="cd18579">
    <property type="entry name" value="ABC_6TM_ABCC_D1"/>
    <property type="match status" value="1"/>
</dbReference>
<feature type="domain" description="ABC transmembrane type-1" evidence="12">
    <location>
        <begin position="786"/>
        <end position="1062"/>
    </location>
</feature>
<evidence type="ECO:0000256" key="7">
    <source>
        <dbReference type="ARBA" id="ARBA00022989"/>
    </source>
</evidence>
<dbReference type="FunFam" id="3.40.50.300:FF:000163">
    <property type="entry name" value="Multidrug resistance-associated protein member 4"/>
    <property type="match status" value="1"/>
</dbReference>
<dbReference type="PANTHER" id="PTHR24223:SF453">
    <property type="entry name" value="ABC TRANSPORTER"/>
    <property type="match status" value="1"/>
</dbReference>
<feature type="transmembrane region" description="Helical" evidence="10">
    <location>
        <begin position="414"/>
        <end position="439"/>
    </location>
</feature>
<dbReference type="Pfam" id="PF00664">
    <property type="entry name" value="ABC_membrane"/>
    <property type="match status" value="2"/>
</dbReference>
<keyword evidence="14" id="KW-1185">Reference proteome</keyword>
<dbReference type="GO" id="GO:0140359">
    <property type="term" value="F:ABC-type transporter activity"/>
    <property type="evidence" value="ECO:0007669"/>
    <property type="project" value="InterPro"/>
</dbReference>
<dbReference type="SMART" id="SM00382">
    <property type="entry name" value="AAA"/>
    <property type="match status" value="2"/>
</dbReference>
<evidence type="ECO:0000313" key="13">
    <source>
        <dbReference type="EMBL" id="WZN62127.1"/>
    </source>
</evidence>
<dbReference type="Pfam" id="PF00005">
    <property type="entry name" value="ABC_tran"/>
    <property type="match status" value="2"/>
</dbReference>
<evidence type="ECO:0000256" key="5">
    <source>
        <dbReference type="ARBA" id="ARBA00022741"/>
    </source>
</evidence>
<keyword evidence="8 10" id="KW-0472">Membrane</keyword>
<evidence type="ECO:0000256" key="2">
    <source>
        <dbReference type="ARBA" id="ARBA00009726"/>
    </source>
</evidence>
<feature type="transmembrane region" description="Helical" evidence="10">
    <location>
        <begin position="781"/>
        <end position="800"/>
    </location>
</feature>
<dbReference type="InterPro" id="IPR017871">
    <property type="entry name" value="ABC_transporter-like_CS"/>
</dbReference>
<gene>
    <name evidence="13" type="ORF">HKI87_05g36630</name>
</gene>
<dbReference type="Gene3D" id="1.20.1560.10">
    <property type="entry name" value="ABC transporter type 1, transmembrane domain"/>
    <property type="match status" value="2"/>
</dbReference>
<dbReference type="EMBL" id="CP151505">
    <property type="protein sequence ID" value="WZN62127.1"/>
    <property type="molecule type" value="Genomic_DNA"/>
</dbReference>
<protein>
    <submittedName>
        <fullName evidence="13">Multidrug resistance-associated ABC transporter protein</fullName>
    </submittedName>
</protein>
<evidence type="ECO:0000259" key="11">
    <source>
        <dbReference type="PROSITE" id="PS50893"/>
    </source>
</evidence>
<dbReference type="PANTHER" id="PTHR24223">
    <property type="entry name" value="ATP-BINDING CASSETTE SUB-FAMILY C"/>
    <property type="match status" value="1"/>
</dbReference>
<evidence type="ECO:0000256" key="3">
    <source>
        <dbReference type="ARBA" id="ARBA00022448"/>
    </source>
</evidence>
<dbReference type="GO" id="GO:0005524">
    <property type="term" value="F:ATP binding"/>
    <property type="evidence" value="ECO:0007669"/>
    <property type="project" value="UniProtKB-KW"/>
</dbReference>
<dbReference type="InterPro" id="IPR011527">
    <property type="entry name" value="ABC1_TM_dom"/>
</dbReference>
<keyword evidence="3" id="KW-0813">Transport</keyword>
<evidence type="ECO:0000256" key="1">
    <source>
        <dbReference type="ARBA" id="ARBA00004141"/>
    </source>
</evidence>
<dbReference type="InterPro" id="IPR027417">
    <property type="entry name" value="P-loop_NTPase"/>
</dbReference>
<evidence type="ECO:0000256" key="8">
    <source>
        <dbReference type="ARBA" id="ARBA00023136"/>
    </source>
</evidence>
<evidence type="ECO:0000256" key="6">
    <source>
        <dbReference type="ARBA" id="ARBA00022840"/>
    </source>
</evidence>
<evidence type="ECO:0000313" key="14">
    <source>
        <dbReference type="Proteomes" id="UP001472866"/>
    </source>
</evidence>
<dbReference type="InterPro" id="IPR036640">
    <property type="entry name" value="ABC1_TM_sf"/>
</dbReference>
<dbReference type="CDD" id="cd03250">
    <property type="entry name" value="ABCC_MRP_domain1"/>
    <property type="match status" value="1"/>
</dbReference>
<keyword evidence="6" id="KW-0067">ATP-binding</keyword>
<feature type="region of interest" description="Disordered" evidence="9">
    <location>
        <begin position="702"/>
        <end position="760"/>
    </location>
</feature>
<dbReference type="Proteomes" id="UP001472866">
    <property type="component" value="Chromosome 05"/>
</dbReference>
<reference evidence="13 14" key="1">
    <citation type="submission" date="2024-03" db="EMBL/GenBank/DDBJ databases">
        <title>Complete genome sequence of the green alga Chloropicon roscoffensis RCC1871.</title>
        <authorList>
            <person name="Lemieux C."/>
            <person name="Pombert J.-F."/>
            <person name="Otis C."/>
            <person name="Turmel M."/>
        </authorList>
    </citation>
    <scope>NUCLEOTIDE SEQUENCE [LARGE SCALE GENOMIC DNA]</scope>
    <source>
        <strain evidence="13 14">RCC1871</strain>
    </source>
</reference>
<feature type="domain" description="ABC transporter" evidence="11">
    <location>
        <begin position="1101"/>
        <end position="1338"/>
    </location>
</feature>
<comment type="subcellular location">
    <subcellularLocation>
        <location evidence="1">Membrane</location>
        <topology evidence="1">Multi-pass membrane protein</topology>
    </subcellularLocation>
</comment>
<evidence type="ECO:0000256" key="9">
    <source>
        <dbReference type="SAM" id="MobiDB-lite"/>
    </source>
</evidence>
<keyword evidence="5" id="KW-0547">Nucleotide-binding</keyword>
<accession>A0AAX4P770</accession>
<dbReference type="Gene3D" id="3.40.50.300">
    <property type="entry name" value="P-loop containing nucleotide triphosphate hydrolases"/>
    <property type="match status" value="2"/>
</dbReference>
<feature type="transmembrane region" description="Helical" evidence="10">
    <location>
        <begin position="376"/>
        <end position="402"/>
    </location>
</feature>
<organism evidence="13 14">
    <name type="scientific">Chloropicon roscoffensis</name>
    <dbReference type="NCBI Taxonomy" id="1461544"/>
    <lineage>
        <taxon>Eukaryota</taxon>
        <taxon>Viridiplantae</taxon>
        <taxon>Chlorophyta</taxon>
        <taxon>Chloropicophyceae</taxon>
        <taxon>Chloropicales</taxon>
        <taxon>Chloropicaceae</taxon>
        <taxon>Chloropicon</taxon>
    </lineage>
</organism>
<sequence>MSGVAAAPSGASPSPLSRARRALARFTGVGASKYDELEEVEFTKLRADDDGGGEDDGHDEDWEDALYAADAKASSSSGRTMSPEDEASLLSKIFFTYVTPLIKKGSKKALETHDLWRTAESDRVGDLADAYRRAHHELRDAGKKFTCFRILVKLHARRFFSAGGVKVVHDSIELCGPLLLQRLLKAIADGAPATESGGIALAMGAVACTQTLLINQYFHILFRVSVHTKVQLISAIYRKALTVSSSGYAKVGSGKVNNLQSNDAAKLWNMPQYLHQIWNAPLKLCAIMVMLSSIIHVVPAFVGLCVTIVMIPAGSLVAKRLGKMRRELLKKTDARVKYVTELVTGIKAMKLYAWESAYMKKITQLREEELRMVRRIAFLNIANMMLFFASPILVALAAFWTYALMGYTLDASVAFPALSLFNILRFPVLMLPMQIMNLINARVSFKRVQDFFDQKDREALPPATRAGDKAPKDEGDAVAIRNGDFSWSAEAALALKNVNLTVAKGELVMVVGQVGSGKSSLLSAMLGEMVCKNGGCTVGGTCAFTSQEPWIQNASLRDNILASSSNKADLDTARYEEVLDVCALRADLDILPGGDLAEIGEKGINISGGQKHRIALARAIYAGADVYLLDDPLSAVDAHVSRHIFDECIKGTLSGKTRILVTHQVQFASEVDRILVFKDGCLEHVGTYEELTQAGVAFSQFQGKGDDEGGEDEEEEKPGALAEKAGEKPVANGHPAANGHGRANGMKKSPSSGALVKAEERSKGRVKKAVYAKYIRSCGPYLILPAIFLLCAFTERGLQVGQNFVLADWSSEEDDSWRTVQYYLVFYSLLAMSSLCFLGLRSFTMANGAFAASKAMHSGLLSKVGSLPMSFFDSQPAGRLINRFTRDTESLDSTISQSLNSATVCGVSTFFSVMVVCWVTPWVMLMIVPVSLIYVRVQLFYIGASRELKRLDSLAMSPIFSNFVETLQGLSVIRAFGLETNFDRKNLGLLTKSNRAYWPLVSSNRWLSIRLEYLGSSITFTCALLSAIASANSAGMSGLAITSAMNMTGLMTWMVRQMTELEVNMNSIERLTEYDGHESEGDSNRHLTREVSSSWPSKGKIVFDKVYVKYRPDLPHVLKGLTFTVGGGEKIGVCGRTGCGKSTMMMTLYRMVELDRGSITIDDVDIATTALPDLRSKLSLVPQDPVIFSGTVRSNLDPFNETEGDAEIWNALKLSGLKSTIQELPDKKGLDSSIDEGGGNLSVGQKQLLCMARALIRKSKILILDEATSNVDGETDTLIQNTIRMAFKDCTVLTIAHRLNTIIDSDKILLLDGGEVAEFDSPETLLSNPNSKFAEMVEKARDNSGMKKSKSSSSIVLE</sequence>
<feature type="domain" description="ABC transporter" evidence="11">
    <location>
        <begin position="480"/>
        <end position="704"/>
    </location>
</feature>
<evidence type="ECO:0000256" key="4">
    <source>
        <dbReference type="ARBA" id="ARBA00022692"/>
    </source>
</evidence>
<evidence type="ECO:0000256" key="10">
    <source>
        <dbReference type="SAM" id="Phobius"/>
    </source>
</evidence>
<dbReference type="InterPro" id="IPR003593">
    <property type="entry name" value="AAA+_ATPase"/>
</dbReference>
<dbReference type="SUPFAM" id="SSF90123">
    <property type="entry name" value="ABC transporter transmembrane region"/>
    <property type="match status" value="2"/>
</dbReference>
<feature type="region of interest" description="Disordered" evidence="9">
    <location>
        <begin position="1337"/>
        <end position="1358"/>
    </location>
</feature>
<dbReference type="FunFam" id="1.20.1560.10:FF:000010">
    <property type="entry name" value="Multidrug resistance-associated ABC transporter"/>
    <property type="match status" value="1"/>
</dbReference>
<feature type="transmembrane region" description="Helical" evidence="10">
    <location>
        <begin position="820"/>
        <end position="840"/>
    </location>
</feature>
<keyword evidence="7 10" id="KW-1133">Transmembrane helix</keyword>
<dbReference type="SUPFAM" id="SSF52540">
    <property type="entry name" value="P-loop containing nucleoside triphosphate hydrolases"/>
    <property type="match status" value="2"/>
</dbReference>
<dbReference type="InterPro" id="IPR050173">
    <property type="entry name" value="ABC_transporter_C-like"/>
</dbReference>
<comment type="similarity">
    <text evidence="2">Belongs to the ABC transporter superfamily. ABCC family. Conjugate transporter (TC 3.A.1.208) subfamily.</text>
</comment>
<dbReference type="CDD" id="cd03244">
    <property type="entry name" value="ABCC_MRP_domain2"/>
    <property type="match status" value="1"/>
</dbReference>
<keyword evidence="4 10" id="KW-0812">Transmembrane</keyword>
<dbReference type="GO" id="GO:0016020">
    <property type="term" value="C:membrane"/>
    <property type="evidence" value="ECO:0007669"/>
    <property type="project" value="UniProtKB-SubCell"/>
</dbReference>
<dbReference type="FunFam" id="3.40.50.300:FF:000997">
    <property type="entry name" value="Multidrug resistance-associated protein 1"/>
    <property type="match status" value="1"/>
</dbReference>
<evidence type="ECO:0000259" key="12">
    <source>
        <dbReference type="PROSITE" id="PS50929"/>
    </source>
</evidence>
<dbReference type="GO" id="GO:0016887">
    <property type="term" value="F:ATP hydrolysis activity"/>
    <property type="evidence" value="ECO:0007669"/>
    <property type="project" value="InterPro"/>
</dbReference>
<dbReference type="InterPro" id="IPR044746">
    <property type="entry name" value="ABCC_6TM_D1"/>
</dbReference>
<dbReference type="FunFam" id="1.20.1560.10:FF:000082">
    <property type="entry name" value="ABC transporter, multidrug resistance associated protein"/>
    <property type="match status" value="1"/>
</dbReference>
<dbReference type="InterPro" id="IPR003439">
    <property type="entry name" value="ABC_transporter-like_ATP-bd"/>
</dbReference>
<proteinExistence type="inferred from homology"/>
<dbReference type="PROSITE" id="PS50929">
    <property type="entry name" value="ABC_TM1F"/>
    <property type="match status" value="2"/>
</dbReference>
<name>A0AAX4P770_9CHLO</name>
<dbReference type="PROSITE" id="PS00211">
    <property type="entry name" value="ABC_TRANSPORTER_1"/>
    <property type="match status" value="1"/>
</dbReference>
<dbReference type="CDD" id="cd18603">
    <property type="entry name" value="ABC_6TM_MRP1_2_3_6_D2_like"/>
    <property type="match status" value="1"/>
</dbReference>